<proteinExistence type="predicted"/>
<sequence length="130" mass="14582">MPEVSFCMEYAKKKIKDIFPTSRKADLLKQILAIIDRRWEDQMDQPLYGAALYLNPNKYFDLKTDDALAGKLRSAFTEVLAKMVPDQDLQNKIDDQALDYEEGVASAKKLQSTTSKPSLLVVSAVGAHLS</sequence>
<dbReference type="OrthoDB" id="695404at2759"/>
<protein>
    <submittedName>
        <fullName evidence="1">Uncharacterized protein</fullName>
    </submittedName>
</protein>
<dbReference type="AlphaFoldDB" id="A0A811PN22"/>
<organism evidence="1 2">
    <name type="scientific">Miscanthus lutarioriparius</name>
    <dbReference type="NCBI Taxonomy" id="422564"/>
    <lineage>
        <taxon>Eukaryota</taxon>
        <taxon>Viridiplantae</taxon>
        <taxon>Streptophyta</taxon>
        <taxon>Embryophyta</taxon>
        <taxon>Tracheophyta</taxon>
        <taxon>Spermatophyta</taxon>
        <taxon>Magnoliopsida</taxon>
        <taxon>Liliopsida</taxon>
        <taxon>Poales</taxon>
        <taxon>Poaceae</taxon>
        <taxon>PACMAD clade</taxon>
        <taxon>Panicoideae</taxon>
        <taxon>Andropogonodae</taxon>
        <taxon>Andropogoneae</taxon>
        <taxon>Saccharinae</taxon>
        <taxon>Miscanthus</taxon>
    </lineage>
</organism>
<reference evidence="1" key="1">
    <citation type="submission" date="2020-10" db="EMBL/GenBank/DDBJ databases">
        <authorList>
            <person name="Han B."/>
            <person name="Lu T."/>
            <person name="Zhao Q."/>
            <person name="Huang X."/>
            <person name="Zhao Y."/>
        </authorList>
    </citation>
    <scope>NUCLEOTIDE SEQUENCE</scope>
</reference>
<dbReference type="Proteomes" id="UP000604825">
    <property type="component" value="Unassembled WGS sequence"/>
</dbReference>
<gene>
    <name evidence="1" type="ORF">NCGR_LOCUS29320</name>
</gene>
<name>A0A811PN22_9POAL</name>
<accession>A0A811PN22</accession>
<dbReference type="EMBL" id="CAJGYO010000007">
    <property type="protein sequence ID" value="CAD6244749.1"/>
    <property type="molecule type" value="Genomic_DNA"/>
</dbReference>
<evidence type="ECO:0000313" key="2">
    <source>
        <dbReference type="Proteomes" id="UP000604825"/>
    </source>
</evidence>
<evidence type="ECO:0000313" key="1">
    <source>
        <dbReference type="EMBL" id="CAD6244749.1"/>
    </source>
</evidence>
<keyword evidence="2" id="KW-1185">Reference proteome</keyword>
<comment type="caution">
    <text evidence="1">The sequence shown here is derived from an EMBL/GenBank/DDBJ whole genome shotgun (WGS) entry which is preliminary data.</text>
</comment>